<dbReference type="NCBIfam" id="TIGR00778">
    <property type="entry name" value="ahpD_dom"/>
    <property type="match status" value="1"/>
</dbReference>
<reference evidence="2 3" key="1">
    <citation type="submission" date="2024-10" db="EMBL/GenBank/DDBJ databases">
        <title>The Natural Products Discovery Center: Release of the First 8490 Sequenced Strains for Exploring Actinobacteria Biosynthetic Diversity.</title>
        <authorList>
            <person name="Kalkreuter E."/>
            <person name="Kautsar S.A."/>
            <person name="Yang D."/>
            <person name="Bader C.D."/>
            <person name="Teijaro C.N."/>
            <person name="Fluegel L."/>
            <person name="Davis C.M."/>
            <person name="Simpson J.R."/>
            <person name="Lauterbach L."/>
            <person name="Steele A.D."/>
            <person name="Gui C."/>
            <person name="Meng S."/>
            <person name="Li G."/>
            <person name="Viehrig K."/>
            <person name="Ye F."/>
            <person name="Su P."/>
            <person name="Kiefer A.F."/>
            <person name="Nichols A."/>
            <person name="Cepeda A.J."/>
            <person name="Yan W."/>
            <person name="Fan B."/>
            <person name="Jiang Y."/>
            <person name="Adhikari A."/>
            <person name="Zheng C.-J."/>
            <person name="Schuster L."/>
            <person name="Cowan T.M."/>
            <person name="Smanski M.J."/>
            <person name="Chevrette M.G."/>
            <person name="De Carvalho L.P.S."/>
            <person name="Shen B."/>
        </authorList>
    </citation>
    <scope>NUCLEOTIDE SEQUENCE [LARGE SCALE GENOMIC DNA]</scope>
    <source>
        <strain evidence="2 3">NPDC050545</strain>
    </source>
</reference>
<dbReference type="InterPro" id="IPR029032">
    <property type="entry name" value="AhpD-like"/>
</dbReference>
<feature type="domain" description="Carboxymuconolactone decarboxylase-like" evidence="1">
    <location>
        <begin position="13"/>
        <end position="93"/>
    </location>
</feature>
<proteinExistence type="predicted"/>
<gene>
    <name evidence="2" type="ORF">ACIBG2_46730</name>
</gene>
<keyword evidence="3" id="KW-1185">Reference proteome</keyword>
<accession>A0ABW7ZAX0</accession>
<protein>
    <submittedName>
        <fullName evidence="2">Carboxymuconolactone decarboxylase family protein</fullName>
    </submittedName>
</protein>
<comment type="caution">
    <text evidence="2">The sequence shown here is derived from an EMBL/GenBank/DDBJ whole genome shotgun (WGS) entry which is preliminary data.</text>
</comment>
<dbReference type="PANTHER" id="PTHR34846:SF10">
    <property type="entry name" value="CYTOPLASMIC PROTEIN"/>
    <property type="match status" value="1"/>
</dbReference>
<dbReference type="SUPFAM" id="SSF69118">
    <property type="entry name" value="AhpD-like"/>
    <property type="match status" value="1"/>
</dbReference>
<organism evidence="2 3">
    <name type="scientific">Nonomuraea typhae</name>
    <dbReference type="NCBI Taxonomy" id="2603600"/>
    <lineage>
        <taxon>Bacteria</taxon>
        <taxon>Bacillati</taxon>
        <taxon>Actinomycetota</taxon>
        <taxon>Actinomycetes</taxon>
        <taxon>Streptosporangiales</taxon>
        <taxon>Streptosporangiaceae</taxon>
        <taxon>Nonomuraea</taxon>
    </lineage>
</organism>
<sequence length="156" mass="16670">MTERISMGKLAANAYKAMAGLDRFVGASTLPAPLLELVRLRASQINGCVYCVDMHSGDAKRAGESDARLHAVAVWPEAPFFTPQERAALAYTEAATRLAGGDVGDEVWALVHAHFTEEEQAALIVAVATINAWNRIAVSARMVPESFKTQGAPSTT</sequence>
<dbReference type="EMBL" id="JBITGY010000017">
    <property type="protein sequence ID" value="MFI6504950.1"/>
    <property type="molecule type" value="Genomic_DNA"/>
</dbReference>
<dbReference type="Pfam" id="PF02627">
    <property type="entry name" value="CMD"/>
    <property type="match status" value="1"/>
</dbReference>
<dbReference type="RefSeq" id="WP_397090927.1">
    <property type="nucleotide sequence ID" value="NZ_JBITGY010000017.1"/>
</dbReference>
<evidence type="ECO:0000313" key="3">
    <source>
        <dbReference type="Proteomes" id="UP001612741"/>
    </source>
</evidence>
<evidence type="ECO:0000259" key="1">
    <source>
        <dbReference type="Pfam" id="PF02627"/>
    </source>
</evidence>
<dbReference type="PANTHER" id="PTHR34846">
    <property type="entry name" value="4-CARBOXYMUCONOLACTONE DECARBOXYLASE FAMILY PROTEIN (AFU_ORTHOLOGUE AFUA_6G11590)"/>
    <property type="match status" value="1"/>
</dbReference>
<dbReference type="Gene3D" id="1.20.1290.10">
    <property type="entry name" value="AhpD-like"/>
    <property type="match status" value="1"/>
</dbReference>
<dbReference type="InterPro" id="IPR004675">
    <property type="entry name" value="AhpD_core"/>
</dbReference>
<dbReference type="Proteomes" id="UP001612741">
    <property type="component" value="Unassembled WGS sequence"/>
</dbReference>
<evidence type="ECO:0000313" key="2">
    <source>
        <dbReference type="EMBL" id="MFI6504950.1"/>
    </source>
</evidence>
<dbReference type="InterPro" id="IPR003779">
    <property type="entry name" value="CMD-like"/>
</dbReference>
<name>A0ABW7ZAX0_9ACTN</name>